<dbReference type="AlphaFoldDB" id="A0A9Q1QEB2"/>
<keyword evidence="7" id="KW-1185">Reference proteome</keyword>
<feature type="transmembrane region" description="Helical" evidence="4">
    <location>
        <begin position="120"/>
        <end position="139"/>
    </location>
</feature>
<protein>
    <recommendedName>
        <fullName evidence="5">FAD-binding domain-containing protein</fullName>
    </recommendedName>
</protein>
<dbReference type="InterPro" id="IPR050641">
    <property type="entry name" value="RIFMO-like"/>
</dbReference>
<reference evidence="6" key="1">
    <citation type="submission" date="2022-04" db="EMBL/GenBank/DDBJ databases">
        <title>Carnegiea gigantea Genome sequencing and assembly v2.</title>
        <authorList>
            <person name="Copetti D."/>
            <person name="Sanderson M.J."/>
            <person name="Burquez A."/>
            <person name="Wojciechowski M.F."/>
        </authorList>
    </citation>
    <scope>NUCLEOTIDE SEQUENCE</scope>
    <source>
        <strain evidence="6">SGP5-SGP5p</strain>
        <tissue evidence="6">Aerial part</tissue>
    </source>
</reference>
<dbReference type="EMBL" id="JAKOGI010000229">
    <property type="protein sequence ID" value="KAJ8439168.1"/>
    <property type="molecule type" value="Genomic_DNA"/>
</dbReference>
<dbReference type="GO" id="GO:0071949">
    <property type="term" value="F:FAD binding"/>
    <property type="evidence" value="ECO:0007669"/>
    <property type="project" value="InterPro"/>
</dbReference>
<feature type="compositionally biased region" description="Basic and acidic residues" evidence="3">
    <location>
        <begin position="700"/>
        <end position="714"/>
    </location>
</feature>
<evidence type="ECO:0000256" key="3">
    <source>
        <dbReference type="SAM" id="MobiDB-lite"/>
    </source>
</evidence>
<name>A0A9Q1QEB2_9CARY</name>
<evidence type="ECO:0000256" key="1">
    <source>
        <dbReference type="ARBA" id="ARBA00022630"/>
    </source>
</evidence>
<keyword evidence="4" id="KW-0812">Transmembrane</keyword>
<keyword evidence="4" id="KW-0472">Membrane</keyword>
<dbReference type="GO" id="GO:0005739">
    <property type="term" value="C:mitochondrion"/>
    <property type="evidence" value="ECO:0007669"/>
    <property type="project" value="TreeGrafter"/>
</dbReference>
<evidence type="ECO:0000256" key="2">
    <source>
        <dbReference type="ARBA" id="ARBA00022827"/>
    </source>
</evidence>
<feature type="transmembrane region" description="Helical" evidence="4">
    <location>
        <begin position="201"/>
        <end position="220"/>
    </location>
</feature>
<dbReference type="InterPro" id="IPR021924">
    <property type="entry name" value="DUF3537"/>
</dbReference>
<dbReference type="GO" id="GO:0006744">
    <property type="term" value="P:ubiquinone biosynthetic process"/>
    <property type="evidence" value="ECO:0007669"/>
    <property type="project" value="TreeGrafter"/>
</dbReference>
<evidence type="ECO:0000313" key="7">
    <source>
        <dbReference type="Proteomes" id="UP001153076"/>
    </source>
</evidence>
<feature type="transmembrane region" description="Helical" evidence="4">
    <location>
        <begin position="329"/>
        <end position="353"/>
    </location>
</feature>
<evidence type="ECO:0000313" key="6">
    <source>
        <dbReference type="EMBL" id="KAJ8439168.1"/>
    </source>
</evidence>
<dbReference type="PANTHER" id="PTHR43004">
    <property type="entry name" value="TRK SYSTEM POTASSIUM UPTAKE PROTEIN"/>
    <property type="match status" value="1"/>
</dbReference>
<keyword evidence="4" id="KW-1133">Transmembrane helix</keyword>
<dbReference type="PANTHER" id="PTHR43004:SF6">
    <property type="entry name" value="FAD_NAD(P)-BINDING OXIDOREDUCTASE FAMILY PROTEIN"/>
    <property type="match status" value="1"/>
</dbReference>
<keyword evidence="2" id="KW-0274">FAD</keyword>
<dbReference type="Proteomes" id="UP001153076">
    <property type="component" value="Unassembled WGS sequence"/>
</dbReference>
<proteinExistence type="predicted"/>
<dbReference type="Gene3D" id="3.30.9.10">
    <property type="entry name" value="D-Amino Acid Oxidase, subunit A, domain 2"/>
    <property type="match status" value="1"/>
</dbReference>
<feature type="domain" description="FAD-binding" evidence="5">
    <location>
        <begin position="331"/>
        <end position="374"/>
    </location>
</feature>
<dbReference type="InterPro" id="IPR036188">
    <property type="entry name" value="FAD/NAD-bd_sf"/>
</dbReference>
<evidence type="ECO:0000256" key="4">
    <source>
        <dbReference type="SAM" id="Phobius"/>
    </source>
</evidence>
<feature type="domain" description="FAD-binding" evidence="5">
    <location>
        <begin position="406"/>
        <end position="614"/>
    </location>
</feature>
<dbReference type="Pfam" id="PF01494">
    <property type="entry name" value="FAD_binding_3"/>
    <property type="match status" value="2"/>
</dbReference>
<accession>A0A9Q1QEB2</accession>
<dbReference type="Pfam" id="PF12056">
    <property type="entry name" value="DUF3537"/>
    <property type="match status" value="3"/>
</dbReference>
<dbReference type="Gene3D" id="3.40.30.120">
    <property type="match status" value="1"/>
</dbReference>
<dbReference type="Gene3D" id="3.50.50.60">
    <property type="entry name" value="FAD/NAD(P)-binding domain"/>
    <property type="match status" value="2"/>
</dbReference>
<comment type="caution">
    <text evidence="6">The sequence shown here is derived from an EMBL/GenBank/DDBJ whole genome shotgun (WGS) entry which is preliminary data.</text>
</comment>
<dbReference type="OrthoDB" id="1716816at2759"/>
<feature type="transmembrane region" description="Helical" evidence="4">
    <location>
        <begin position="78"/>
        <end position="100"/>
    </location>
</feature>
<feature type="region of interest" description="Disordered" evidence="3">
    <location>
        <begin position="700"/>
        <end position="723"/>
    </location>
</feature>
<sequence length="870" mass="97074">MERGNAITINVQTPLLQTNLTHQQIHNQNHNEDLGEGKQLKINVVDGGDGEEDETLLDKTLQRLDFHLSFLGFYQRSALSIVLSWIGFLVVGVVVPVLILQLTHCSDCEDYQVNEFEYEILTSQVLLGAVSLICVSHNIRKRGIRKFLFVDKYRGHTSRFMDQYIKKVKVSYQLLLLSLLPCCILKFGHEALRIANIRSQSWWQAASLFATLVQITGAFGRVTFLNGGNFAVTSVVQVFETLLCLHAGTKISSKAQSIGATASKCHALATCNEGTRRSNSADSANPGGITLYGWTVDRNLLTTIFFTELSLVLRRFSALSTNFKVEDSVLPVLIVGAGPVGLVLSILLTKLVLEKNEGFSRHPQAHFINNRSMEHKLIRLLLKKLENLNFHVHEWNGFDRPVKEREILMGHECLSISETDHHIDVTSSCHKDGETTERHIHCGILVGTDGAGSTVRRLAGIKMKGESDLQKLVSVHFLSQDLGQYLLRERPGMLFFIFNTEAIGVLVAHDLKQGEFILQVPFYPPQQKLEDYNPKRCEELIFKLVGRELEDLAVLDIKPWTMHAEVAEKFLSCNNGVILAGDAAHRFPPAGGFGMNTGIQDAHNLAWKLAAVVNVHRVINDVGSFLPSGIQRAVLDGIFSIGRAQLSKAILNERNPIGSSRLARLKQIFDEGKSLQLQFPAEDLGFRYLEGALLSDRHVNHDPEDVPTGRRRDYVPSSEPGSRLPHMKVRPLWSSFDEDTFSTLDLVSGDKLEFLLIIAPVESSYNLAHAALKVAEKFRILLKVCVIWPSDGADGPKQLRNAACSMGNAIDIVEVKKSPNSPSWWDLCKMNDRGAIIVRPDEHIAWRARAKVHDPISEMEMVFSVVLGYA</sequence>
<organism evidence="6 7">
    <name type="scientific">Carnegiea gigantea</name>
    <dbReference type="NCBI Taxonomy" id="171969"/>
    <lineage>
        <taxon>Eukaryota</taxon>
        <taxon>Viridiplantae</taxon>
        <taxon>Streptophyta</taxon>
        <taxon>Embryophyta</taxon>
        <taxon>Tracheophyta</taxon>
        <taxon>Spermatophyta</taxon>
        <taxon>Magnoliopsida</taxon>
        <taxon>eudicotyledons</taxon>
        <taxon>Gunneridae</taxon>
        <taxon>Pentapetalae</taxon>
        <taxon>Caryophyllales</taxon>
        <taxon>Cactineae</taxon>
        <taxon>Cactaceae</taxon>
        <taxon>Cactoideae</taxon>
        <taxon>Echinocereeae</taxon>
        <taxon>Carnegiea</taxon>
    </lineage>
</organism>
<dbReference type="InterPro" id="IPR002938">
    <property type="entry name" value="FAD-bd"/>
</dbReference>
<evidence type="ECO:0000259" key="5">
    <source>
        <dbReference type="Pfam" id="PF01494"/>
    </source>
</evidence>
<dbReference type="SUPFAM" id="SSF51905">
    <property type="entry name" value="FAD/NAD(P)-binding domain"/>
    <property type="match status" value="1"/>
</dbReference>
<gene>
    <name evidence="6" type="ORF">Cgig2_027094</name>
</gene>
<keyword evidence="1" id="KW-0285">Flavoprotein</keyword>
<feature type="transmembrane region" description="Helical" evidence="4">
    <location>
        <begin position="170"/>
        <end position="189"/>
    </location>
</feature>
<dbReference type="GO" id="GO:0016709">
    <property type="term" value="F:oxidoreductase activity, acting on paired donors, with incorporation or reduction of molecular oxygen, NAD(P)H as one donor, and incorporation of one atom of oxygen"/>
    <property type="evidence" value="ECO:0007669"/>
    <property type="project" value="UniProtKB-ARBA"/>
</dbReference>
<dbReference type="PRINTS" id="PR00420">
    <property type="entry name" value="RNGMNOXGNASE"/>
</dbReference>